<comment type="caution">
    <text evidence="3">The sequence shown here is derived from an EMBL/GenBank/DDBJ whole genome shotgun (WGS) entry which is preliminary data.</text>
</comment>
<proteinExistence type="predicted"/>
<dbReference type="Proteomes" id="UP001168380">
    <property type="component" value="Unassembled WGS sequence"/>
</dbReference>
<protein>
    <submittedName>
        <fullName evidence="3">DUF4266 domain-containing protein</fullName>
    </submittedName>
</protein>
<evidence type="ECO:0000256" key="1">
    <source>
        <dbReference type="SAM" id="SignalP"/>
    </source>
</evidence>
<keyword evidence="1" id="KW-0732">Signal</keyword>
<name>A0ABT8TG77_9GAMM</name>
<feature type="signal peptide" evidence="1">
    <location>
        <begin position="1"/>
        <end position="19"/>
    </location>
</feature>
<dbReference type="PROSITE" id="PS51257">
    <property type="entry name" value="PROKAR_LIPOPROTEIN"/>
    <property type="match status" value="1"/>
</dbReference>
<feature type="domain" description="DUF4266" evidence="2">
    <location>
        <begin position="26"/>
        <end position="75"/>
    </location>
</feature>
<gene>
    <name evidence="3" type="ORF">QWI16_12970</name>
</gene>
<reference evidence="3" key="1">
    <citation type="submission" date="2023-07" db="EMBL/GenBank/DDBJ databases">
        <title>Gilvimarinus algae sp. nov., isolated from the surface of Kelp.</title>
        <authorList>
            <person name="Sun Y.Y."/>
            <person name="Gong Y."/>
            <person name="Du Z.J."/>
        </authorList>
    </citation>
    <scope>NUCLEOTIDE SEQUENCE</scope>
    <source>
        <strain evidence="3">SDUM040014</strain>
    </source>
</reference>
<feature type="chain" id="PRO_5045880864" evidence="1">
    <location>
        <begin position="20"/>
        <end position="75"/>
    </location>
</feature>
<organism evidence="3 4">
    <name type="scientific">Gilvimarinus algae</name>
    <dbReference type="NCBI Taxonomy" id="3058037"/>
    <lineage>
        <taxon>Bacteria</taxon>
        <taxon>Pseudomonadati</taxon>
        <taxon>Pseudomonadota</taxon>
        <taxon>Gammaproteobacteria</taxon>
        <taxon>Cellvibrionales</taxon>
        <taxon>Cellvibrionaceae</taxon>
        <taxon>Gilvimarinus</taxon>
    </lineage>
</organism>
<dbReference type="RefSeq" id="WP_302713791.1">
    <property type="nucleotide sequence ID" value="NZ_JAULRT010000060.1"/>
</dbReference>
<dbReference type="EMBL" id="JAULRT010000060">
    <property type="protein sequence ID" value="MDO3383084.1"/>
    <property type="molecule type" value="Genomic_DNA"/>
</dbReference>
<keyword evidence="4" id="KW-1185">Reference proteome</keyword>
<accession>A0ABT8TG77</accession>
<dbReference type="InterPro" id="IPR025362">
    <property type="entry name" value="DUF4266"/>
</dbReference>
<evidence type="ECO:0000259" key="2">
    <source>
        <dbReference type="Pfam" id="PF14086"/>
    </source>
</evidence>
<sequence length="75" mass="7812">MAQRFCVCVALLLVLPTLGGCSSLGVKPWQKGILAKDSMALEHARLQSAFDAHIYNARESSTGGSDLEGGGCGCN</sequence>
<evidence type="ECO:0000313" key="4">
    <source>
        <dbReference type="Proteomes" id="UP001168380"/>
    </source>
</evidence>
<evidence type="ECO:0000313" key="3">
    <source>
        <dbReference type="EMBL" id="MDO3383084.1"/>
    </source>
</evidence>
<dbReference type="Pfam" id="PF14086">
    <property type="entry name" value="DUF4266"/>
    <property type="match status" value="1"/>
</dbReference>